<keyword evidence="1" id="KW-0472">Membrane</keyword>
<evidence type="ECO:0000256" key="1">
    <source>
        <dbReference type="SAM" id="Phobius"/>
    </source>
</evidence>
<organism evidence="2 3">
    <name type="scientific">Oryza sativa subsp. japonica</name>
    <name type="common">Rice</name>
    <dbReference type="NCBI Taxonomy" id="39947"/>
    <lineage>
        <taxon>Eukaryota</taxon>
        <taxon>Viridiplantae</taxon>
        <taxon>Streptophyta</taxon>
        <taxon>Embryophyta</taxon>
        <taxon>Tracheophyta</taxon>
        <taxon>Spermatophyta</taxon>
        <taxon>Magnoliopsida</taxon>
        <taxon>Liliopsida</taxon>
        <taxon>Poales</taxon>
        <taxon>Poaceae</taxon>
        <taxon>BOP clade</taxon>
        <taxon>Oryzoideae</taxon>
        <taxon>Oryzeae</taxon>
        <taxon>Oryzinae</taxon>
        <taxon>Oryza</taxon>
        <taxon>Oryza sativa</taxon>
    </lineage>
</organism>
<reference evidence="3" key="1">
    <citation type="journal article" date="2005" name="Nature">
        <title>The map-based sequence of the rice genome.</title>
        <authorList>
            <consortium name="International rice genome sequencing project (IRGSP)"/>
            <person name="Matsumoto T."/>
            <person name="Wu J."/>
            <person name="Kanamori H."/>
            <person name="Katayose Y."/>
            <person name="Fujisawa M."/>
            <person name="Namiki N."/>
            <person name="Mizuno H."/>
            <person name="Yamamoto K."/>
            <person name="Antonio B.A."/>
            <person name="Baba T."/>
            <person name="Sakata K."/>
            <person name="Nagamura Y."/>
            <person name="Aoki H."/>
            <person name="Arikawa K."/>
            <person name="Arita K."/>
            <person name="Bito T."/>
            <person name="Chiden Y."/>
            <person name="Fujitsuka N."/>
            <person name="Fukunaka R."/>
            <person name="Hamada M."/>
            <person name="Harada C."/>
            <person name="Hayashi A."/>
            <person name="Hijishita S."/>
            <person name="Honda M."/>
            <person name="Hosokawa S."/>
            <person name="Ichikawa Y."/>
            <person name="Idonuma A."/>
            <person name="Iijima M."/>
            <person name="Ikeda M."/>
            <person name="Ikeno M."/>
            <person name="Ito K."/>
            <person name="Ito S."/>
            <person name="Ito T."/>
            <person name="Ito Y."/>
            <person name="Ito Y."/>
            <person name="Iwabuchi A."/>
            <person name="Kamiya K."/>
            <person name="Karasawa W."/>
            <person name="Kurita K."/>
            <person name="Katagiri S."/>
            <person name="Kikuta A."/>
            <person name="Kobayashi H."/>
            <person name="Kobayashi N."/>
            <person name="Machita K."/>
            <person name="Maehara T."/>
            <person name="Masukawa M."/>
            <person name="Mizubayashi T."/>
            <person name="Mukai Y."/>
            <person name="Nagasaki H."/>
            <person name="Nagata Y."/>
            <person name="Naito S."/>
            <person name="Nakashima M."/>
            <person name="Nakama Y."/>
            <person name="Nakamichi Y."/>
            <person name="Nakamura M."/>
            <person name="Meguro A."/>
            <person name="Negishi M."/>
            <person name="Ohta I."/>
            <person name="Ohta T."/>
            <person name="Okamoto M."/>
            <person name="Ono N."/>
            <person name="Saji S."/>
            <person name="Sakaguchi M."/>
            <person name="Sakai K."/>
            <person name="Shibata M."/>
            <person name="Shimokawa T."/>
            <person name="Song J."/>
            <person name="Takazaki Y."/>
            <person name="Terasawa K."/>
            <person name="Tsugane M."/>
            <person name="Tsuji K."/>
            <person name="Ueda S."/>
            <person name="Waki K."/>
            <person name="Yamagata H."/>
            <person name="Yamamoto M."/>
            <person name="Yamamoto S."/>
            <person name="Yamane H."/>
            <person name="Yoshiki S."/>
            <person name="Yoshihara R."/>
            <person name="Yukawa K."/>
            <person name="Zhong H."/>
            <person name="Yano M."/>
            <person name="Yuan Q."/>
            <person name="Ouyang S."/>
            <person name="Liu J."/>
            <person name="Jones K.M."/>
            <person name="Gansberger K."/>
            <person name="Moffat K."/>
            <person name="Hill J."/>
            <person name="Bera J."/>
            <person name="Fadrosh D."/>
            <person name="Jin S."/>
            <person name="Johri S."/>
            <person name="Kim M."/>
            <person name="Overton L."/>
            <person name="Reardon M."/>
            <person name="Tsitrin T."/>
            <person name="Vuong H."/>
            <person name="Weaver B."/>
            <person name="Ciecko A."/>
            <person name="Tallon L."/>
            <person name="Jackson J."/>
            <person name="Pai G."/>
            <person name="Aken S.V."/>
            <person name="Utterback T."/>
            <person name="Reidmuller S."/>
            <person name="Feldblyum T."/>
            <person name="Hsiao J."/>
            <person name="Zismann V."/>
            <person name="Iobst S."/>
            <person name="de Vazeille A.R."/>
            <person name="Buell C.R."/>
            <person name="Ying K."/>
            <person name="Li Y."/>
            <person name="Lu T."/>
            <person name="Huang Y."/>
            <person name="Zhao Q."/>
            <person name="Feng Q."/>
            <person name="Zhang L."/>
            <person name="Zhu J."/>
            <person name="Weng Q."/>
            <person name="Mu J."/>
            <person name="Lu Y."/>
            <person name="Fan D."/>
            <person name="Liu Y."/>
            <person name="Guan J."/>
            <person name="Zhang Y."/>
            <person name="Yu S."/>
            <person name="Liu X."/>
            <person name="Zhang Y."/>
            <person name="Hong G."/>
            <person name="Han B."/>
            <person name="Choisne N."/>
            <person name="Demange N."/>
            <person name="Orjeda G."/>
            <person name="Samain S."/>
            <person name="Cattolico L."/>
            <person name="Pelletier E."/>
            <person name="Couloux A."/>
            <person name="Segurens B."/>
            <person name="Wincker P."/>
            <person name="D'Hont A."/>
            <person name="Scarpelli C."/>
            <person name="Weissenbach J."/>
            <person name="Salanoubat M."/>
            <person name="Quetier F."/>
            <person name="Yu Y."/>
            <person name="Kim H.R."/>
            <person name="Rambo T."/>
            <person name="Currie J."/>
            <person name="Collura K."/>
            <person name="Luo M."/>
            <person name="Yang T."/>
            <person name="Ammiraju J.S.S."/>
            <person name="Engler F."/>
            <person name="Soderlund C."/>
            <person name="Wing R.A."/>
            <person name="Palmer L.E."/>
            <person name="de la Bastide M."/>
            <person name="Spiegel L."/>
            <person name="Nascimento L."/>
            <person name="Zutavern T."/>
            <person name="O'Shaughnessy A."/>
            <person name="Dike S."/>
            <person name="Dedhia N."/>
            <person name="Preston R."/>
            <person name="Balija V."/>
            <person name="McCombie W.R."/>
            <person name="Chow T."/>
            <person name="Chen H."/>
            <person name="Chung M."/>
            <person name="Chen C."/>
            <person name="Shaw J."/>
            <person name="Wu H."/>
            <person name="Hsiao K."/>
            <person name="Chao Y."/>
            <person name="Chu M."/>
            <person name="Cheng C."/>
            <person name="Hour A."/>
            <person name="Lee P."/>
            <person name="Lin S."/>
            <person name="Lin Y."/>
            <person name="Liou J."/>
            <person name="Liu S."/>
            <person name="Hsing Y."/>
            <person name="Raghuvanshi S."/>
            <person name="Mohanty A."/>
            <person name="Bharti A.K."/>
            <person name="Gaur A."/>
            <person name="Gupta V."/>
            <person name="Kumar D."/>
            <person name="Ravi V."/>
            <person name="Vij S."/>
            <person name="Kapur A."/>
            <person name="Khurana P."/>
            <person name="Khurana P."/>
            <person name="Khurana J.P."/>
            <person name="Tyagi A.K."/>
            <person name="Gaikwad K."/>
            <person name="Singh A."/>
            <person name="Dalal V."/>
            <person name="Srivastava S."/>
            <person name="Dixit A."/>
            <person name="Pal A.K."/>
            <person name="Ghazi I.A."/>
            <person name="Yadav M."/>
            <person name="Pandit A."/>
            <person name="Bhargava A."/>
            <person name="Sureshbabu K."/>
            <person name="Batra K."/>
            <person name="Sharma T.R."/>
            <person name="Mohapatra T."/>
            <person name="Singh N.K."/>
            <person name="Messing J."/>
            <person name="Nelson A.B."/>
            <person name="Fuks G."/>
            <person name="Kavchok S."/>
            <person name="Keizer G."/>
            <person name="Linton E."/>
            <person name="Llaca V."/>
            <person name="Song R."/>
            <person name="Tanyolac B."/>
            <person name="Young S."/>
            <person name="Ho-Il K."/>
            <person name="Hahn J.H."/>
            <person name="Sangsakoo G."/>
            <person name="Vanavichit A."/>
            <person name="de Mattos Luiz.A.T."/>
            <person name="Zimmer P.D."/>
            <person name="Malone G."/>
            <person name="Dellagostin O."/>
            <person name="de Oliveira A.C."/>
            <person name="Bevan M."/>
            <person name="Bancroft I."/>
            <person name="Minx P."/>
            <person name="Cordum H."/>
            <person name="Wilson R."/>
            <person name="Cheng Z."/>
            <person name="Jin W."/>
            <person name="Jiang J."/>
            <person name="Leong S.A."/>
            <person name="Iwama H."/>
            <person name="Gojobori T."/>
            <person name="Itoh T."/>
            <person name="Niimura Y."/>
            <person name="Fujii Y."/>
            <person name="Habara T."/>
            <person name="Sakai H."/>
            <person name="Sato Y."/>
            <person name="Wilson G."/>
            <person name="Kumar K."/>
            <person name="McCouch S."/>
            <person name="Juretic N."/>
            <person name="Hoen D."/>
            <person name="Wright S."/>
            <person name="Bruskiewich R."/>
            <person name="Bureau T."/>
            <person name="Miyao A."/>
            <person name="Hirochika H."/>
            <person name="Nishikawa T."/>
            <person name="Kadowaki K."/>
            <person name="Sugiura M."/>
            <person name="Burr B."/>
            <person name="Sasaki T."/>
        </authorList>
    </citation>
    <scope>NUCLEOTIDE SEQUENCE [LARGE SCALE GENOMIC DNA]</scope>
    <source>
        <strain evidence="3">cv. Nipponbare</strain>
    </source>
</reference>
<keyword evidence="4 5" id="KW-1267">Proteomics identification</keyword>
<keyword evidence="3" id="KW-1185">Reference proteome</keyword>
<proteinExistence type="evidence at protein level"/>
<reference evidence="2 3" key="3">
    <citation type="journal article" date="2013" name="Rice">
        <title>Improvement of the Oryza sativa Nipponbare reference genome using next generation sequence and optical map data.</title>
        <authorList>
            <person name="Kawahara Y."/>
            <person name="de la Bastide M."/>
            <person name="Hamilton J.P."/>
            <person name="Kanamori H."/>
            <person name="McCombie W.R."/>
            <person name="Ouyang S."/>
            <person name="Schwartz D.C."/>
            <person name="Tanaka T."/>
            <person name="Wu J."/>
            <person name="Zhou S."/>
            <person name="Childs K.L."/>
            <person name="Davidson R.M."/>
            <person name="Lin H."/>
            <person name="Quesada-Ocampo L."/>
            <person name="Vaillancourt B."/>
            <person name="Sakai H."/>
            <person name="Lee S.S."/>
            <person name="Kim J."/>
            <person name="Numa H."/>
            <person name="Itoh T."/>
            <person name="Buell C.R."/>
            <person name="Matsumoto T."/>
        </authorList>
    </citation>
    <scope>NUCLEOTIDE SEQUENCE [LARGE SCALE GENOMIC DNA]</scope>
    <source>
        <strain evidence="3">cv. Nipponbare</strain>
    </source>
</reference>
<dbReference type="Gramene" id="Os04t0682800-02">
    <property type="protein sequence ID" value="Os04t0682800-02"/>
    <property type="gene ID" value="Os04g0682800"/>
</dbReference>
<protein>
    <submittedName>
        <fullName evidence="2">Os04g0682800 protein</fullName>
    </submittedName>
</protein>
<evidence type="ECO:0007829" key="5">
    <source>
        <dbReference type="ProteomicsDB" id="A0A0P0WGL6"/>
    </source>
</evidence>
<keyword evidence="1" id="KW-1133">Transmembrane helix</keyword>
<feature type="transmembrane region" description="Helical" evidence="1">
    <location>
        <begin position="92"/>
        <end position="111"/>
    </location>
</feature>
<reference evidence="2 3" key="2">
    <citation type="journal article" date="2013" name="Plant Cell Physiol.">
        <title>Rice Annotation Project Database (RAP-DB): an integrative and interactive database for rice genomics.</title>
        <authorList>
            <person name="Sakai H."/>
            <person name="Lee S.S."/>
            <person name="Tanaka T."/>
            <person name="Numa H."/>
            <person name="Kim J."/>
            <person name="Kawahara Y."/>
            <person name="Wakimoto H."/>
            <person name="Yang C.C."/>
            <person name="Iwamoto M."/>
            <person name="Abe T."/>
            <person name="Yamada Y."/>
            <person name="Muto A."/>
            <person name="Inokuchi H."/>
            <person name="Ikemura T."/>
            <person name="Matsumoto T."/>
            <person name="Sasaki T."/>
            <person name="Itoh T."/>
        </authorList>
    </citation>
    <scope>NUCLEOTIDE SEQUENCE [LARGE SCALE GENOMIC DNA]</scope>
    <source>
        <strain evidence="3">cv. Nipponbare</strain>
    </source>
</reference>
<feature type="transmembrane region" description="Helical" evidence="1">
    <location>
        <begin position="31"/>
        <end position="49"/>
    </location>
</feature>
<accession>A0A0P0WGL6</accession>
<dbReference type="Proteomes" id="UP000059680">
    <property type="component" value="Chromosome 4"/>
</dbReference>
<feature type="non-terminal residue" evidence="2">
    <location>
        <position position="128"/>
    </location>
</feature>
<evidence type="ECO:0000313" key="2">
    <source>
        <dbReference type="EMBL" id="BAS91695.1"/>
    </source>
</evidence>
<gene>
    <name evidence="2" type="ordered locus">Os04g0682800</name>
    <name evidence="2" type="ORF">OSNPB_040682800</name>
</gene>
<name>A0A0P0WGL6_ORYSJ</name>
<dbReference type="AlphaFoldDB" id="A0A0P0WGL6"/>
<dbReference type="EMBL" id="AP014960">
    <property type="protein sequence ID" value="BAS91695.1"/>
    <property type="molecule type" value="Genomic_DNA"/>
</dbReference>
<evidence type="ECO:0007829" key="4">
    <source>
        <dbReference type="PeptideAtlas" id="A0A0P0WGL6"/>
    </source>
</evidence>
<evidence type="ECO:0000313" key="3">
    <source>
        <dbReference type="Proteomes" id="UP000059680"/>
    </source>
</evidence>
<keyword evidence="1" id="KW-0812">Transmembrane</keyword>
<dbReference type="ExpressionAtlas" id="A0A0P0WGL6">
    <property type="expression patterns" value="baseline and differential"/>
</dbReference>
<sequence length="128" mass="14790">FFPASFFSSKADGEFTPTSVFKGLMKSTRKHAPKLVVGIVLLGAGAFFLNRAEKSSQLFQQQEITTSIEEVTSTAKPIVREMRKIPQRVKKLHSSTYYICFWLVLCLYHYFRKYLEVVLFLDIWLLVS</sequence>